<reference evidence="7" key="1">
    <citation type="journal article" date="2019" name="Int. J. Syst. Evol. Microbiol.">
        <title>The Global Catalogue of Microorganisms (GCM) 10K type strain sequencing project: providing services to taxonomists for standard genome sequencing and annotation.</title>
        <authorList>
            <consortium name="The Broad Institute Genomics Platform"/>
            <consortium name="The Broad Institute Genome Sequencing Center for Infectious Disease"/>
            <person name="Wu L."/>
            <person name="Ma J."/>
        </authorList>
    </citation>
    <scope>NUCLEOTIDE SEQUENCE [LARGE SCALE GENOMIC DNA]</scope>
    <source>
        <strain evidence="7">LMG 24813</strain>
    </source>
</reference>
<dbReference type="InterPro" id="IPR013249">
    <property type="entry name" value="RNA_pol_sigma70_r4_t2"/>
</dbReference>
<dbReference type="InterPro" id="IPR014284">
    <property type="entry name" value="RNA_pol_sigma-70_dom"/>
</dbReference>
<accession>A0ABV8NVC1</accession>
<feature type="domain" description="RNA polymerase sigma factor 70 region 4 type 2" evidence="5">
    <location>
        <begin position="118"/>
        <end position="170"/>
    </location>
</feature>
<evidence type="ECO:0000313" key="7">
    <source>
        <dbReference type="Proteomes" id="UP001595848"/>
    </source>
</evidence>
<name>A0ABV8NVC1_9BURK</name>
<dbReference type="RefSeq" id="WP_217962539.1">
    <property type="nucleotide sequence ID" value="NZ_JAHTBN010000001.1"/>
</dbReference>
<evidence type="ECO:0000313" key="6">
    <source>
        <dbReference type="EMBL" id="MFC4199788.1"/>
    </source>
</evidence>
<dbReference type="CDD" id="cd06171">
    <property type="entry name" value="Sigma70_r4"/>
    <property type="match status" value="1"/>
</dbReference>
<dbReference type="PANTHER" id="PTHR43133">
    <property type="entry name" value="RNA POLYMERASE ECF-TYPE SIGMA FACTO"/>
    <property type="match status" value="1"/>
</dbReference>
<feature type="domain" description="RNA polymerase sigma-70 region 2" evidence="4">
    <location>
        <begin position="26"/>
        <end position="91"/>
    </location>
</feature>
<organism evidence="6 7">
    <name type="scientific">Candidimonas humi</name>
    <dbReference type="NCBI Taxonomy" id="683355"/>
    <lineage>
        <taxon>Bacteria</taxon>
        <taxon>Pseudomonadati</taxon>
        <taxon>Pseudomonadota</taxon>
        <taxon>Betaproteobacteria</taxon>
        <taxon>Burkholderiales</taxon>
        <taxon>Alcaligenaceae</taxon>
        <taxon>Candidimonas</taxon>
    </lineage>
</organism>
<dbReference type="InterPro" id="IPR007627">
    <property type="entry name" value="RNA_pol_sigma70_r2"/>
</dbReference>
<protein>
    <submittedName>
        <fullName evidence="6">Sigma-70 family RNA polymerase sigma factor</fullName>
    </submittedName>
</protein>
<evidence type="ECO:0000259" key="5">
    <source>
        <dbReference type="Pfam" id="PF08281"/>
    </source>
</evidence>
<gene>
    <name evidence="6" type="ORF">ACFOY1_02375</name>
</gene>
<proteinExistence type="predicted"/>
<evidence type="ECO:0000256" key="1">
    <source>
        <dbReference type="ARBA" id="ARBA00023015"/>
    </source>
</evidence>
<dbReference type="EMBL" id="JBHSBV010000001">
    <property type="protein sequence ID" value="MFC4199788.1"/>
    <property type="molecule type" value="Genomic_DNA"/>
</dbReference>
<dbReference type="Pfam" id="PF04542">
    <property type="entry name" value="Sigma70_r2"/>
    <property type="match status" value="1"/>
</dbReference>
<dbReference type="InterPro" id="IPR039425">
    <property type="entry name" value="RNA_pol_sigma-70-like"/>
</dbReference>
<dbReference type="Proteomes" id="UP001595848">
    <property type="component" value="Unassembled WGS sequence"/>
</dbReference>
<evidence type="ECO:0000256" key="2">
    <source>
        <dbReference type="ARBA" id="ARBA00023082"/>
    </source>
</evidence>
<dbReference type="NCBIfam" id="TIGR02937">
    <property type="entry name" value="sigma70-ECF"/>
    <property type="match status" value="1"/>
</dbReference>
<evidence type="ECO:0000256" key="3">
    <source>
        <dbReference type="ARBA" id="ARBA00023163"/>
    </source>
</evidence>
<dbReference type="PANTHER" id="PTHR43133:SF62">
    <property type="entry name" value="RNA POLYMERASE SIGMA FACTOR SIGZ"/>
    <property type="match status" value="1"/>
</dbReference>
<evidence type="ECO:0000259" key="4">
    <source>
        <dbReference type="Pfam" id="PF04542"/>
    </source>
</evidence>
<keyword evidence="7" id="KW-1185">Reference proteome</keyword>
<keyword evidence="1" id="KW-0805">Transcription regulation</keyword>
<comment type="caution">
    <text evidence="6">The sequence shown here is derived from an EMBL/GenBank/DDBJ whole genome shotgun (WGS) entry which is preliminary data.</text>
</comment>
<keyword evidence="3" id="KW-0804">Transcription</keyword>
<sequence>MSDPSFDYEAALAACAGGDQAAFQELFRQESPRMLALAAKMLSRRSDAEELVRDSFVLIWRNAGSYDPAMGAARAWIYSILRYRILQQLRQPGRPGGADDAWIDTLPDDLAVADTEQDEVARRLAALDDEQRRPIMMAFYNGLTYEQIAARLAVPVTQVKAQVRAGLRALQETAQA</sequence>
<keyword evidence="2" id="KW-0731">Sigma factor</keyword>
<dbReference type="Pfam" id="PF08281">
    <property type="entry name" value="Sigma70_r4_2"/>
    <property type="match status" value="1"/>
</dbReference>